<keyword evidence="13" id="KW-1185">Reference proteome</keyword>
<evidence type="ECO:0000313" key="13">
    <source>
        <dbReference type="Proteomes" id="UP001454036"/>
    </source>
</evidence>
<keyword evidence="7 8" id="KW-0472">Membrane</keyword>
<dbReference type="Gene3D" id="1.50.40.10">
    <property type="entry name" value="Mitochondrial carrier domain"/>
    <property type="match status" value="1"/>
</dbReference>
<evidence type="ECO:0000256" key="10">
    <source>
        <dbReference type="RuleBase" id="RU368008"/>
    </source>
</evidence>
<comment type="caution">
    <text evidence="10">Lacks conserved residue(s) required for the propagation of feature annotation.</text>
</comment>
<sequence>MLMNLKRKLSKEERKVKKARKVERRARKALEEAGDSNVHVEAGDHVQEQEVPPITQPQGNNAEEEALESEEDDIAILITKWRKATGKEKMNENRTSVGNRRIPKNVVAIPTTNVSLNSEEEQARWMFVANRWIAAEKMLSKDSFFASFALGWLITNGAGIASYPIDTVRRRMMMTSGEAVKYSSSLDAFNQIVKKEGMKSLFKGAGANILRAIAGAGVLSGYDKLQMIVLGKKYGSGGG</sequence>
<dbReference type="GO" id="GO:1990544">
    <property type="term" value="P:mitochondrial ATP transmembrane transport"/>
    <property type="evidence" value="ECO:0007669"/>
    <property type="project" value="InterPro"/>
</dbReference>
<evidence type="ECO:0000256" key="6">
    <source>
        <dbReference type="ARBA" id="ARBA00022989"/>
    </source>
</evidence>
<comment type="caution">
    <text evidence="12">The sequence shown here is derived from an EMBL/GenBank/DDBJ whole genome shotgun (WGS) entry which is preliminary data.</text>
</comment>
<reference evidence="12 13" key="1">
    <citation type="submission" date="2024-01" db="EMBL/GenBank/DDBJ databases">
        <title>The complete chloroplast genome sequence of Lithospermum erythrorhizon: insights into the phylogenetic relationship among Boraginaceae species and the maternal lineages of purple gromwells.</title>
        <authorList>
            <person name="Okada T."/>
            <person name="Watanabe K."/>
        </authorList>
    </citation>
    <scope>NUCLEOTIDE SEQUENCE [LARGE SCALE GENOMIC DNA]</scope>
</reference>
<dbReference type="AlphaFoldDB" id="A0AAV3PFS0"/>
<evidence type="ECO:0000256" key="7">
    <source>
        <dbReference type="ARBA" id="ARBA00023136"/>
    </source>
</evidence>
<dbReference type="GO" id="GO:0005471">
    <property type="term" value="F:ATP:ADP antiporter activity"/>
    <property type="evidence" value="ECO:0007669"/>
    <property type="project" value="UniProtKB-UniRule"/>
</dbReference>
<dbReference type="Proteomes" id="UP001454036">
    <property type="component" value="Unassembled WGS sequence"/>
</dbReference>
<name>A0AAV3PFS0_LITER</name>
<evidence type="ECO:0000256" key="11">
    <source>
        <dbReference type="SAM" id="MobiDB-lite"/>
    </source>
</evidence>
<evidence type="ECO:0000256" key="9">
    <source>
        <dbReference type="RuleBase" id="RU000488"/>
    </source>
</evidence>
<feature type="transmembrane region" description="Helical" evidence="10">
    <location>
        <begin position="144"/>
        <end position="165"/>
    </location>
</feature>
<comment type="subcellular location">
    <subcellularLocation>
        <location evidence="1 10">Membrane</location>
        <topology evidence="1 10">Multi-pass membrane protein</topology>
    </subcellularLocation>
</comment>
<keyword evidence="6 10" id="KW-1133">Transmembrane helix</keyword>
<dbReference type="InterPro" id="IPR018108">
    <property type="entry name" value="MCP_transmembrane"/>
</dbReference>
<organism evidence="12 13">
    <name type="scientific">Lithospermum erythrorhizon</name>
    <name type="common">Purple gromwell</name>
    <name type="synonym">Lithospermum officinale var. erythrorhizon</name>
    <dbReference type="NCBI Taxonomy" id="34254"/>
    <lineage>
        <taxon>Eukaryota</taxon>
        <taxon>Viridiplantae</taxon>
        <taxon>Streptophyta</taxon>
        <taxon>Embryophyta</taxon>
        <taxon>Tracheophyta</taxon>
        <taxon>Spermatophyta</taxon>
        <taxon>Magnoliopsida</taxon>
        <taxon>eudicotyledons</taxon>
        <taxon>Gunneridae</taxon>
        <taxon>Pentapetalae</taxon>
        <taxon>asterids</taxon>
        <taxon>lamiids</taxon>
        <taxon>Boraginales</taxon>
        <taxon>Boraginaceae</taxon>
        <taxon>Boraginoideae</taxon>
        <taxon>Lithospermeae</taxon>
        <taxon>Lithospermum</taxon>
    </lineage>
</organism>
<dbReference type="Pfam" id="PF00153">
    <property type="entry name" value="Mito_carr"/>
    <property type="match status" value="1"/>
</dbReference>
<keyword evidence="4 8" id="KW-0812">Transmembrane</keyword>
<dbReference type="InterPro" id="IPR002113">
    <property type="entry name" value="ADT_euk_type"/>
</dbReference>
<evidence type="ECO:0000256" key="3">
    <source>
        <dbReference type="ARBA" id="ARBA00022448"/>
    </source>
</evidence>
<keyword evidence="3 9" id="KW-0813">Transport</keyword>
<evidence type="ECO:0000256" key="2">
    <source>
        <dbReference type="ARBA" id="ARBA00006375"/>
    </source>
</evidence>
<protein>
    <recommendedName>
        <fullName evidence="10">ADP/ATP translocase</fullName>
    </recommendedName>
    <alternativeName>
        <fullName evidence="10">ADP,ATP carrier protein</fullName>
    </alternativeName>
</protein>
<dbReference type="PROSITE" id="PS50920">
    <property type="entry name" value="SOLCAR"/>
    <property type="match status" value="1"/>
</dbReference>
<keyword evidence="5" id="KW-0677">Repeat</keyword>
<comment type="similarity">
    <text evidence="2 9">Belongs to the mitochondrial carrier (TC 2.A.29) family.</text>
</comment>
<dbReference type="GO" id="GO:0140021">
    <property type="term" value="P:mitochondrial ADP transmembrane transport"/>
    <property type="evidence" value="ECO:0007669"/>
    <property type="project" value="InterPro"/>
</dbReference>
<dbReference type="PANTHER" id="PTHR45635:SF41">
    <property type="entry name" value="ADP,ATP CARRIER PROTEIN 1, MITOCHONDRIAL"/>
    <property type="match status" value="1"/>
</dbReference>
<evidence type="ECO:0000256" key="8">
    <source>
        <dbReference type="PROSITE-ProRule" id="PRU00282"/>
    </source>
</evidence>
<feature type="region of interest" description="Disordered" evidence="11">
    <location>
        <begin position="1"/>
        <end position="68"/>
    </location>
</feature>
<dbReference type="EMBL" id="BAABME010001531">
    <property type="protein sequence ID" value="GAA0150121.1"/>
    <property type="molecule type" value="Genomic_DNA"/>
</dbReference>
<accession>A0AAV3PFS0</accession>
<gene>
    <name evidence="12" type="ORF">LIER_09132</name>
</gene>
<comment type="function">
    <text evidence="10">Catalyzes the exchange of ADP and ATP across the membrane.</text>
</comment>
<feature type="compositionally biased region" description="Basic residues" evidence="11">
    <location>
        <begin position="16"/>
        <end position="27"/>
    </location>
</feature>
<evidence type="ECO:0000256" key="5">
    <source>
        <dbReference type="ARBA" id="ARBA00022737"/>
    </source>
</evidence>
<evidence type="ECO:0000313" key="12">
    <source>
        <dbReference type="EMBL" id="GAA0150121.1"/>
    </source>
</evidence>
<proteinExistence type="inferred from homology"/>
<evidence type="ECO:0000256" key="4">
    <source>
        <dbReference type="ARBA" id="ARBA00022692"/>
    </source>
</evidence>
<evidence type="ECO:0000256" key="1">
    <source>
        <dbReference type="ARBA" id="ARBA00004141"/>
    </source>
</evidence>
<dbReference type="PANTHER" id="PTHR45635">
    <property type="entry name" value="ADP,ATP CARRIER PROTEIN 1-RELATED-RELATED"/>
    <property type="match status" value="1"/>
</dbReference>
<dbReference type="SUPFAM" id="SSF103506">
    <property type="entry name" value="Mitochondrial carrier"/>
    <property type="match status" value="1"/>
</dbReference>
<comment type="subunit">
    <text evidence="10">Monomer.</text>
</comment>
<feature type="repeat" description="Solcar" evidence="8">
    <location>
        <begin position="142"/>
        <end position="228"/>
    </location>
</feature>
<dbReference type="GO" id="GO:0005743">
    <property type="term" value="C:mitochondrial inner membrane"/>
    <property type="evidence" value="ECO:0007669"/>
    <property type="project" value="InterPro"/>
</dbReference>
<dbReference type="InterPro" id="IPR023395">
    <property type="entry name" value="MCP_dom_sf"/>
</dbReference>